<dbReference type="SUPFAM" id="SSF46894">
    <property type="entry name" value="C-terminal effector domain of the bipartite response regulators"/>
    <property type="match status" value="1"/>
</dbReference>
<keyword evidence="7" id="KW-1185">Reference proteome</keyword>
<dbReference type="AlphaFoldDB" id="A0A2K2UDN5"/>
<reference evidence="7" key="1">
    <citation type="submission" date="2018-01" db="EMBL/GenBank/DDBJ databases">
        <title>Rubneribacter badeniensis gen. nov., sp. nov., and Colonibacter rubneri, gen. nov., sp. nov., WGS of new members of the Eggerthellaceae.</title>
        <authorList>
            <person name="Danylec N."/>
            <person name="Stoll D.A."/>
            <person name="Doetsch A."/>
            <person name="Kulling S.E."/>
            <person name="Huch M."/>
        </authorList>
    </citation>
    <scope>NUCLEOTIDE SEQUENCE [LARGE SCALE GENOMIC DNA]</scope>
    <source>
        <strain evidence="7">ResAG-96</strain>
    </source>
</reference>
<evidence type="ECO:0000313" key="7">
    <source>
        <dbReference type="Proteomes" id="UP000236197"/>
    </source>
</evidence>
<dbReference type="GO" id="GO:0003677">
    <property type="term" value="F:DNA binding"/>
    <property type="evidence" value="ECO:0007669"/>
    <property type="project" value="UniProtKB-KW"/>
</dbReference>
<feature type="transmembrane region" description="Helical" evidence="4">
    <location>
        <begin position="269"/>
        <end position="289"/>
    </location>
</feature>
<organism evidence="6 7">
    <name type="scientific">Enteroscipio rubneri</name>
    <dbReference type="NCBI Taxonomy" id="2070686"/>
    <lineage>
        <taxon>Bacteria</taxon>
        <taxon>Bacillati</taxon>
        <taxon>Actinomycetota</taxon>
        <taxon>Coriobacteriia</taxon>
        <taxon>Eggerthellales</taxon>
        <taxon>Eggerthellaceae</taxon>
        <taxon>Enteroscipio</taxon>
    </lineage>
</organism>
<dbReference type="CDD" id="cd06170">
    <property type="entry name" value="LuxR_C_like"/>
    <property type="match status" value="1"/>
</dbReference>
<dbReference type="EMBL" id="PPEK01000001">
    <property type="protein sequence ID" value="PNV68423.1"/>
    <property type="molecule type" value="Genomic_DNA"/>
</dbReference>
<evidence type="ECO:0000313" key="6">
    <source>
        <dbReference type="EMBL" id="PNV68423.1"/>
    </source>
</evidence>
<gene>
    <name evidence="6" type="ORF">C2L71_00010</name>
</gene>
<proteinExistence type="predicted"/>
<evidence type="ECO:0000256" key="2">
    <source>
        <dbReference type="ARBA" id="ARBA00023125"/>
    </source>
</evidence>
<dbReference type="PROSITE" id="PS50043">
    <property type="entry name" value="HTH_LUXR_2"/>
    <property type="match status" value="1"/>
</dbReference>
<comment type="caution">
    <text evidence="6">The sequence shown here is derived from an EMBL/GenBank/DDBJ whole genome shotgun (WGS) entry which is preliminary data.</text>
</comment>
<evidence type="ECO:0000256" key="1">
    <source>
        <dbReference type="ARBA" id="ARBA00023015"/>
    </source>
</evidence>
<accession>A0A2K2UDN5</accession>
<feature type="transmembrane region" description="Helical" evidence="4">
    <location>
        <begin position="360"/>
        <end position="378"/>
    </location>
</feature>
<dbReference type="InterPro" id="IPR036388">
    <property type="entry name" value="WH-like_DNA-bd_sf"/>
</dbReference>
<dbReference type="InterPro" id="IPR000792">
    <property type="entry name" value="Tscrpt_reg_LuxR_C"/>
</dbReference>
<evidence type="ECO:0000256" key="4">
    <source>
        <dbReference type="SAM" id="Phobius"/>
    </source>
</evidence>
<keyword evidence="4" id="KW-0812">Transmembrane</keyword>
<dbReference type="PANTHER" id="PTHR44688:SF16">
    <property type="entry name" value="DNA-BINDING TRANSCRIPTIONAL ACTIVATOR DEVR_DOSR"/>
    <property type="match status" value="1"/>
</dbReference>
<dbReference type="Pfam" id="PF00196">
    <property type="entry name" value="GerE"/>
    <property type="match status" value="1"/>
</dbReference>
<feature type="transmembrane region" description="Helical" evidence="4">
    <location>
        <begin position="245"/>
        <end position="263"/>
    </location>
</feature>
<feature type="transmembrane region" description="Helical" evidence="4">
    <location>
        <begin position="390"/>
        <end position="408"/>
    </location>
</feature>
<dbReference type="SMART" id="SM00421">
    <property type="entry name" value="HTH_LUXR"/>
    <property type="match status" value="1"/>
</dbReference>
<feature type="transmembrane region" description="Helical" evidence="4">
    <location>
        <begin position="127"/>
        <end position="149"/>
    </location>
</feature>
<feature type="transmembrane region" description="Helical" evidence="4">
    <location>
        <begin position="215"/>
        <end position="233"/>
    </location>
</feature>
<keyword evidence="1" id="KW-0805">Transcription regulation</keyword>
<sequence length="594" mass="63074">MRFRVYFSRPREKSARAAVRGVTIGWSIGVPCSRTRVAWCRGTLYPCAAFAAEAAKPIRTCAVAIPATSRSAPNRTSSGSWRRMLHRPGDDQATISYSVRGIAYNGAFGRRGYMVDALLRLIAPRELALSFVLVLVAFCCRVDNAFMMMLDLHGVVPAFLTSLSAGVLAGCIVTAWRPTRSNRGQMAWISACTASGVAGLTAAGFVHALPSLWCALAAGALLGFGLSCMLCRWWAQYAALSPARLLVTMSVSVLLASVLWYLLKQVGTFPVTCFCLVVCALCGGLLLLVSLAASGKSDEDASCEQGAAPSDEASPVDARAAFRTPAIAAAVGLLFNFFTLGLTFWPAAAGLSSSSATCKPVSYLLVLAAAVVAALHIPSQRRAVISFSHMALPIAAAIVLASPFVDIIVDTSAIPLYSPITYVGIALFNVLGLALPLCAVARSSRSIARMAAVYLAACALALGAGMAVFRVLGQGAQVVSLCIMAGYLAGLVIVSVRSAAGRIDRFDAERSREGGSDEPSDRRQTACARIAEQYALSPRETEILRFLARGHGAKYIAERLFISADTVRTHCKRIYEKTGVHAKDELLELVERAE</sequence>
<dbReference type="Proteomes" id="UP000236197">
    <property type="component" value="Unassembled WGS sequence"/>
</dbReference>
<protein>
    <recommendedName>
        <fullName evidence="5">HTH luxR-type domain-containing protein</fullName>
    </recommendedName>
</protein>
<dbReference type="PRINTS" id="PR00038">
    <property type="entry name" value="HTHLUXR"/>
</dbReference>
<feature type="transmembrane region" description="Helical" evidence="4">
    <location>
        <begin position="478"/>
        <end position="496"/>
    </location>
</feature>
<dbReference type="InterPro" id="IPR016032">
    <property type="entry name" value="Sig_transdc_resp-reg_C-effctor"/>
</dbReference>
<dbReference type="GO" id="GO:0006355">
    <property type="term" value="P:regulation of DNA-templated transcription"/>
    <property type="evidence" value="ECO:0007669"/>
    <property type="project" value="InterPro"/>
</dbReference>
<keyword evidence="4" id="KW-0472">Membrane</keyword>
<dbReference type="PROSITE" id="PS00622">
    <property type="entry name" value="HTH_LUXR_1"/>
    <property type="match status" value="1"/>
</dbReference>
<evidence type="ECO:0000259" key="5">
    <source>
        <dbReference type="PROSITE" id="PS50043"/>
    </source>
</evidence>
<feature type="transmembrane region" description="Helical" evidence="4">
    <location>
        <begin position="326"/>
        <end position="348"/>
    </location>
</feature>
<dbReference type="Gene3D" id="1.10.10.10">
    <property type="entry name" value="Winged helix-like DNA-binding domain superfamily/Winged helix DNA-binding domain"/>
    <property type="match status" value="1"/>
</dbReference>
<name>A0A2K2UDN5_9ACTN</name>
<keyword evidence="4" id="KW-1133">Transmembrane helix</keyword>
<dbReference type="PANTHER" id="PTHR44688">
    <property type="entry name" value="DNA-BINDING TRANSCRIPTIONAL ACTIVATOR DEVR_DOSR"/>
    <property type="match status" value="1"/>
</dbReference>
<feature type="transmembrane region" description="Helical" evidence="4">
    <location>
        <begin position="188"/>
        <end position="209"/>
    </location>
</feature>
<feature type="transmembrane region" description="Helical" evidence="4">
    <location>
        <begin position="420"/>
        <end position="440"/>
    </location>
</feature>
<evidence type="ECO:0000256" key="3">
    <source>
        <dbReference type="ARBA" id="ARBA00023163"/>
    </source>
</evidence>
<feature type="transmembrane region" description="Helical" evidence="4">
    <location>
        <begin position="452"/>
        <end position="472"/>
    </location>
</feature>
<keyword evidence="2" id="KW-0238">DNA-binding</keyword>
<feature type="domain" description="HTH luxR-type" evidence="5">
    <location>
        <begin position="529"/>
        <end position="594"/>
    </location>
</feature>
<feature type="transmembrane region" description="Helical" evidence="4">
    <location>
        <begin position="155"/>
        <end position="176"/>
    </location>
</feature>
<keyword evidence="3" id="KW-0804">Transcription</keyword>